<dbReference type="EMBL" id="JAAGMA010000314">
    <property type="protein sequence ID" value="NEB09620.1"/>
    <property type="molecule type" value="Genomic_DNA"/>
</dbReference>
<name>A0A7K3PI42_9ACTN</name>
<accession>A0A7K3PI42</accession>
<proteinExistence type="predicted"/>
<protein>
    <submittedName>
        <fullName evidence="1">Uncharacterized protein</fullName>
    </submittedName>
</protein>
<reference evidence="1 2" key="1">
    <citation type="submission" date="2020-01" db="EMBL/GenBank/DDBJ databases">
        <title>Insect and environment-associated Actinomycetes.</title>
        <authorList>
            <person name="Currrie C."/>
            <person name="Chevrette M."/>
            <person name="Carlson C."/>
            <person name="Stubbendieck R."/>
            <person name="Wendt-Pienkowski E."/>
        </authorList>
    </citation>
    <scope>NUCLEOTIDE SEQUENCE [LARGE SCALE GENOMIC DNA]</scope>
    <source>
        <strain evidence="1 2">SID14163</strain>
    </source>
</reference>
<gene>
    <name evidence="1" type="ORF">G3I32_12210</name>
</gene>
<sequence>MSGNSYYYGDNVNMHGTHNSTGMVKQQTGGAEQLPPAVVAAIGELHRMIEELRTRLDGPDAELIEESMPALDAGAAVPTQERRRALMTVAGVAGTLGAVGQPVAEAVRAVIEMLAG</sequence>
<dbReference type="Pfam" id="PF19380">
    <property type="entry name" value="DUF5955"/>
    <property type="match status" value="1"/>
</dbReference>
<dbReference type="RefSeq" id="WP_164245215.1">
    <property type="nucleotide sequence ID" value="NZ_JAAGMA010000314.1"/>
</dbReference>
<dbReference type="AlphaFoldDB" id="A0A7K3PI42"/>
<dbReference type="Proteomes" id="UP000470446">
    <property type="component" value="Unassembled WGS sequence"/>
</dbReference>
<comment type="caution">
    <text evidence="1">The sequence shown here is derived from an EMBL/GenBank/DDBJ whole genome shotgun (WGS) entry which is preliminary data.</text>
</comment>
<organism evidence="1 2">
    <name type="scientific">Streptomyces coelicoflavus</name>
    <dbReference type="NCBI Taxonomy" id="285562"/>
    <lineage>
        <taxon>Bacteria</taxon>
        <taxon>Bacillati</taxon>
        <taxon>Actinomycetota</taxon>
        <taxon>Actinomycetes</taxon>
        <taxon>Kitasatosporales</taxon>
        <taxon>Streptomycetaceae</taxon>
        <taxon>Streptomyces</taxon>
    </lineage>
</organism>
<dbReference type="InterPro" id="IPR045999">
    <property type="entry name" value="DUF5955"/>
</dbReference>
<evidence type="ECO:0000313" key="2">
    <source>
        <dbReference type="Proteomes" id="UP000470446"/>
    </source>
</evidence>
<evidence type="ECO:0000313" key="1">
    <source>
        <dbReference type="EMBL" id="NEB09620.1"/>
    </source>
</evidence>